<gene>
    <name evidence="3" type="ORF">EV421DRAFT_1900047</name>
</gene>
<keyword evidence="4" id="KW-1185">Reference proteome</keyword>
<dbReference type="AlphaFoldDB" id="A0AA39MX68"/>
<reference evidence="3" key="1">
    <citation type="submission" date="2023-06" db="EMBL/GenBank/DDBJ databases">
        <authorList>
            <consortium name="Lawrence Berkeley National Laboratory"/>
            <person name="Ahrendt S."/>
            <person name="Sahu N."/>
            <person name="Indic B."/>
            <person name="Wong-Bajracharya J."/>
            <person name="Merenyi Z."/>
            <person name="Ke H.-M."/>
            <person name="Monk M."/>
            <person name="Kocsube S."/>
            <person name="Drula E."/>
            <person name="Lipzen A."/>
            <person name="Balint B."/>
            <person name="Henrissat B."/>
            <person name="Andreopoulos B."/>
            <person name="Martin F.M."/>
            <person name="Harder C.B."/>
            <person name="Rigling D."/>
            <person name="Ford K.L."/>
            <person name="Foster G.D."/>
            <person name="Pangilinan J."/>
            <person name="Papanicolaou A."/>
            <person name="Barry K."/>
            <person name="LaButti K."/>
            <person name="Viragh M."/>
            <person name="Koriabine M."/>
            <person name="Yan M."/>
            <person name="Riley R."/>
            <person name="Champramary S."/>
            <person name="Plett K.L."/>
            <person name="Tsai I.J."/>
            <person name="Slot J."/>
            <person name="Sipos G."/>
            <person name="Plett J."/>
            <person name="Nagy L.G."/>
            <person name="Grigoriev I.V."/>
        </authorList>
    </citation>
    <scope>NUCLEOTIDE SEQUENCE</scope>
    <source>
        <strain evidence="3">FPL87.14</strain>
    </source>
</reference>
<feature type="region of interest" description="Disordered" evidence="1">
    <location>
        <begin position="113"/>
        <end position="147"/>
    </location>
</feature>
<feature type="domain" description="Ribonuclease H1 N-terminal" evidence="2">
    <location>
        <begin position="237"/>
        <end position="276"/>
    </location>
</feature>
<dbReference type="SUPFAM" id="SSF55658">
    <property type="entry name" value="L9 N-domain-like"/>
    <property type="match status" value="1"/>
</dbReference>
<evidence type="ECO:0000259" key="2">
    <source>
        <dbReference type="Pfam" id="PF01693"/>
    </source>
</evidence>
<dbReference type="Gene3D" id="3.40.970.10">
    <property type="entry name" value="Ribonuclease H1, N-terminal domain"/>
    <property type="match status" value="1"/>
</dbReference>
<dbReference type="InterPro" id="IPR037056">
    <property type="entry name" value="RNase_H1_N_sf"/>
</dbReference>
<accession>A0AA39MX68</accession>
<evidence type="ECO:0000313" key="3">
    <source>
        <dbReference type="EMBL" id="KAK0449359.1"/>
    </source>
</evidence>
<dbReference type="EMBL" id="JAUEPT010000008">
    <property type="protein sequence ID" value="KAK0449359.1"/>
    <property type="molecule type" value="Genomic_DNA"/>
</dbReference>
<protein>
    <recommendedName>
        <fullName evidence="2">Ribonuclease H1 N-terminal domain-containing protein</fullName>
    </recommendedName>
</protein>
<proteinExistence type="predicted"/>
<sequence length="336" mass="37045">MKKKAEKKKSRTLFLKPLLEGTEVLKVLSLFANGSSQAQLTPTLTCHHELQLPLISVVAHRLHALNVAKPLYLQEVTYLGSQLMTASSNDNEPLPDDCEITVMKKMTKTVTTTMTTTHRSATPQPTTGTKMQNKGQFQTSPSTPLHSKAVKRTTMPSLPCTPTPCTLASCTLFAPFSGCNTPDTHAPFPTAPRYSFPASPTTTKRATIPVFGPIHYHIPHPNTIVPPPYVDPSPKMWYAVTVGQDVGVFNDWLLVKKLTDNVTGVHQKGYKSFYEALRQYHEKFLVGAVICCPHIRGQFFDPLPVMCSVTASDKRLVGGNDLQPTLNLSQLYTITN</sequence>
<dbReference type="Proteomes" id="UP001175226">
    <property type="component" value="Unassembled WGS sequence"/>
</dbReference>
<name>A0AA39MX68_9AGAR</name>
<dbReference type="Pfam" id="PF01693">
    <property type="entry name" value="Cauli_VI"/>
    <property type="match status" value="1"/>
</dbReference>
<evidence type="ECO:0000313" key="4">
    <source>
        <dbReference type="Proteomes" id="UP001175226"/>
    </source>
</evidence>
<organism evidence="3 4">
    <name type="scientific">Armillaria borealis</name>
    <dbReference type="NCBI Taxonomy" id="47425"/>
    <lineage>
        <taxon>Eukaryota</taxon>
        <taxon>Fungi</taxon>
        <taxon>Dikarya</taxon>
        <taxon>Basidiomycota</taxon>
        <taxon>Agaricomycotina</taxon>
        <taxon>Agaricomycetes</taxon>
        <taxon>Agaricomycetidae</taxon>
        <taxon>Agaricales</taxon>
        <taxon>Marasmiineae</taxon>
        <taxon>Physalacriaceae</taxon>
        <taxon>Armillaria</taxon>
    </lineage>
</organism>
<evidence type="ECO:0000256" key="1">
    <source>
        <dbReference type="SAM" id="MobiDB-lite"/>
    </source>
</evidence>
<dbReference type="InterPro" id="IPR009027">
    <property type="entry name" value="Ribosomal_bL9/RNase_H1_N"/>
</dbReference>
<feature type="compositionally biased region" description="Polar residues" evidence="1">
    <location>
        <begin position="118"/>
        <end position="145"/>
    </location>
</feature>
<dbReference type="InterPro" id="IPR011320">
    <property type="entry name" value="RNase_H1_N"/>
</dbReference>
<comment type="caution">
    <text evidence="3">The sequence shown here is derived from an EMBL/GenBank/DDBJ whole genome shotgun (WGS) entry which is preliminary data.</text>
</comment>